<name>L8HKA4_ACACF</name>
<dbReference type="AlphaFoldDB" id="L8HKA4"/>
<protein>
    <submittedName>
        <fullName evidence="1">Uncharacterized protein</fullName>
    </submittedName>
</protein>
<dbReference type="VEuPathDB" id="AmoebaDB:ACA1_074120"/>
<dbReference type="Proteomes" id="UP000011083">
    <property type="component" value="Unassembled WGS sequence"/>
</dbReference>
<dbReference type="RefSeq" id="XP_004358058.1">
    <property type="nucleotide sequence ID" value="XM_004358001.1"/>
</dbReference>
<dbReference type="GeneID" id="14926690"/>
<dbReference type="KEGG" id="acan:ACA1_074120"/>
<accession>L8HKA4</accession>
<reference evidence="1 2" key="1">
    <citation type="journal article" date="2013" name="Genome Biol.">
        <title>Genome of Acanthamoeba castellanii highlights extensive lateral gene transfer and early evolution of tyrosine kinase signaling.</title>
        <authorList>
            <person name="Clarke M."/>
            <person name="Lohan A.J."/>
            <person name="Liu B."/>
            <person name="Lagkouvardos I."/>
            <person name="Roy S."/>
            <person name="Zafar N."/>
            <person name="Bertelli C."/>
            <person name="Schilde C."/>
            <person name="Kianianmomeni A."/>
            <person name="Burglin T.R."/>
            <person name="Frech C."/>
            <person name="Turcotte B."/>
            <person name="Kopec K.O."/>
            <person name="Synnott J.M."/>
            <person name="Choo C."/>
            <person name="Paponov I."/>
            <person name="Finkler A."/>
            <person name="Soon Heng Tan C."/>
            <person name="Hutchins A.P."/>
            <person name="Weinmeier T."/>
            <person name="Rattei T."/>
            <person name="Chu J.S."/>
            <person name="Gimenez G."/>
            <person name="Irimia M."/>
            <person name="Rigden D.J."/>
            <person name="Fitzpatrick D.A."/>
            <person name="Lorenzo-Morales J."/>
            <person name="Bateman A."/>
            <person name="Chiu C.H."/>
            <person name="Tang P."/>
            <person name="Hegemann P."/>
            <person name="Fromm H."/>
            <person name="Raoult D."/>
            <person name="Greub G."/>
            <person name="Miranda-Saavedra D."/>
            <person name="Chen N."/>
            <person name="Nash P."/>
            <person name="Ginger M.L."/>
            <person name="Horn M."/>
            <person name="Schaap P."/>
            <person name="Caler L."/>
            <person name="Loftus B."/>
        </authorList>
    </citation>
    <scope>NUCLEOTIDE SEQUENCE [LARGE SCALE GENOMIC DNA]</scope>
    <source>
        <strain evidence="1 2">Neff</strain>
    </source>
</reference>
<proteinExistence type="predicted"/>
<gene>
    <name evidence="1" type="ORF">ACA1_074120</name>
</gene>
<evidence type="ECO:0000313" key="1">
    <source>
        <dbReference type="EMBL" id="ELR25625.1"/>
    </source>
</evidence>
<dbReference type="EMBL" id="KB007798">
    <property type="protein sequence ID" value="ELR25625.1"/>
    <property type="molecule type" value="Genomic_DNA"/>
</dbReference>
<organism evidence="1 2">
    <name type="scientific">Acanthamoeba castellanii (strain ATCC 30010 / Neff)</name>
    <dbReference type="NCBI Taxonomy" id="1257118"/>
    <lineage>
        <taxon>Eukaryota</taxon>
        <taxon>Amoebozoa</taxon>
        <taxon>Discosea</taxon>
        <taxon>Longamoebia</taxon>
        <taxon>Centramoebida</taxon>
        <taxon>Acanthamoebidae</taxon>
        <taxon>Acanthamoeba</taxon>
    </lineage>
</organism>
<sequence>MTTWLELSSNPKFTIENIRTVSEGDHVFEEELKEVWTTEVSEDLRVLEERLKEGNDHPSIMLLVAKVSDSGCVMGAEGVRLVGNEMLRLAAEHRYNDIFPLLTTARREFEEFNLLWGLYRRTWT</sequence>
<keyword evidence="2" id="KW-1185">Reference proteome</keyword>
<evidence type="ECO:0000313" key="2">
    <source>
        <dbReference type="Proteomes" id="UP000011083"/>
    </source>
</evidence>